<evidence type="ECO:0000256" key="3">
    <source>
        <dbReference type="ARBA" id="ARBA00022475"/>
    </source>
</evidence>
<keyword evidence="6 7" id="KW-0472">Membrane</keyword>
<evidence type="ECO:0000256" key="1">
    <source>
        <dbReference type="ARBA" id="ARBA00004651"/>
    </source>
</evidence>
<dbReference type="NCBIfam" id="TIGR01097">
    <property type="entry name" value="PhnE"/>
    <property type="match status" value="1"/>
</dbReference>
<dbReference type="InterPro" id="IPR035906">
    <property type="entry name" value="MetI-like_sf"/>
</dbReference>
<name>A0A0R1Z9P1_9LACO</name>
<dbReference type="Proteomes" id="UP000051291">
    <property type="component" value="Unassembled WGS sequence"/>
</dbReference>
<evidence type="ECO:0000256" key="2">
    <source>
        <dbReference type="ARBA" id="ARBA00022448"/>
    </source>
</evidence>
<dbReference type="PROSITE" id="PS50928">
    <property type="entry name" value="ABC_TM1"/>
    <property type="match status" value="1"/>
</dbReference>
<feature type="transmembrane region" description="Helical" evidence="7">
    <location>
        <begin position="77"/>
        <end position="97"/>
    </location>
</feature>
<feature type="domain" description="ABC transmembrane type-1" evidence="8">
    <location>
        <begin position="71"/>
        <end position="254"/>
    </location>
</feature>
<dbReference type="InterPro" id="IPR005769">
    <property type="entry name" value="PhnE/PtxC"/>
</dbReference>
<feature type="transmembrane region" description="Helical" evidence="7">
    <location>
        <begin position="236"/>
        <end position="257"/>
    </location>
</feature>
<feature type="transmembrane region" description="Helical" evidence="7">
    <location>
        <begin position="178"/>
        <end position="200"/>
    </location>
</feature>
<dbReference type="PANTHER" id="PTHR30043:SF1">
    <property type="entry name" value="ABC TRANSPORT SYSTEM PERMEASE PROTEIN P69"/>
    <property type="match status" value="1"/>
</dbReference>
<keyword evidence="4 7" id="KW-0812">Transmembrane</keyword>
<gene>
    <name evidence="9" type="ORF">FC64_GL001312</name>
</gene>
<accession>A0A0R1Z9P1</accession>
<comment type="subcellular location">
    <subcellularLocation>
        <location evidence="1 7">Cell membrane</location>
        <topology evidence="1 7">Multi-pass membrane protein</topology>
    </subcellularLocation>
</comment>
<dbReference type="PATRIC" id="fig|1423820.4.peg.1338"/>
<evidence type="ECO:0000259" key="8">
    <source>
        <dbReference type="PROSITE" id="PS50928"/>
    </source>
</evidence>
<reference evidence="9 10" key="1">
    <citation type="journal article" date="2015" name="Genome Announc.">
        <title>Expanding the biotechnology potential of lactobacilli through comparative genomics of 213 strains and associated genera.</title>
        <authorList>
            <person name="Sun Z."/>
            <person name="Harris H.M."/>
            <person name="McCann A."/>
            <person name="Guo C."/>
            <person name="Argimon S."/>
            <person name="Zhang W."/>
            <person name="Yang X."/>
            <person name="Jeffery I.B."/>
            <person name="Cooney J.C."/>
            <person name="Kagawa T.F."/>
            <person name="Liu W."/>
            <person name="Song Y."/>
            <person name="Salvetti E."/>
            <person name="Wrobel A."/>
            <person name="Rasinkangas P."/>
            <person name="Parkhill J."/>
            <person name="Rea M.C."/>
            <person name="O'Sullivan O."/>
            <person name="Ritari J."/>
            <person name="Douillard F.P."/>
            <person name="Paul Ross R."/>
            <person name="Yang R."/>
            <person name="Briner A.E."/>
            <person name="Felis G.E."/>
            <person name="de Vos W.M."/>
            <person name="Barrangou R."/>
            <person name="Klaenhammer T.R."/>
            <person name="Caufield P.W."/>
            <person name="Cui Y."/>
            <person name="Zhang H."/>
            <person name="O'Toole P.W."/>
        </authorList>
    </citation>
    <scope>NUCLEOTIDE SEQUENCE [LARGE SCALE GENOMIC DNA]</scope>
    <source>
        <strain evidence="9 10">DSM 20653</strain>
    </source>
</reference>
<evidence type="ECO:0000256" key="6">
    <source>
        <dbReference type="ARBA" id="ARBA00023136"/>
    </source>
</evidence>
<keyword evidence="5 7" id="KW-1133">Transmembrane helix</keyword>
<dbReference type="GO" id="GO:0005886">
    <property type="term" value="C:plasma membrane"/>
    <property type="evidence" value="ECO:0007669"/>
    <property type="project" value="UniProtKB-SubCell"/>
</dbReference>
<comment type="similarity">
    <text evidence="7">Belongs to the binding-protein-dependent transport system permease family.</text>
</comment>
<evidence type="ECO:0000256" key="5">
    <source>
        <dbReference type="ARBA" id="ARBA00022989"/>
    </source>
</evidence>
<organism evidence="9 10">
    <name type="scientific">Ligilactobacillus araffinosus DSM 20653</name>
    <dbReference type="NCBI Taxonomy" id="1423820"/>
    <lineage>
        <taxon>Bacteria</taxon>
        <taxon>Bacillati</taxon>
        <taxon>Bacillota</taxon>
        <taxon>Bacilli</taxon>
        <taxon>Lactobacillales</taxon>
        <taxon>Lactobacillaceae</taxon>
        <taxon>Ligilactobacillus</taxon>
    </lineage>
</organism>
<dbReference type="PANTHER" id="PTHR30043">
    <property type="entry name" value="PHOSPHONATES TRANSPORT SYSTEM PERMEASE PROTEIN"/>
    <property type="match status" value="1"/>
</dbReference>
<keyword evidence="10" id="KW-1185">Reference proteome</keyword>
<evidence type="ECO:0000256" key="4">
    <source>
        <dbReference type="ARBA" id="ARBA00022692"/>
    </source>
</evidence>
<evidence type="ECO:0000256" key="7">
    <source>
        <dbReference type="RuleBase" id="RU363032"/>
    </source>
</evidence>
<dbReference type="GO" id="GO:0015416">
    <property type="term" value="F:ABC-type phosphonate transporter activity"/>
    <property type="evidence" value="ECO:0007669"/>
    <property type="project" value="InterPro"/>
</dbReference>
<dbReference type="Gene3D" id="1.10.3720.10">
    <property type="entry name" value="MetI-like"/>
    <property type="match status" value="1"/>
</dbReference>
<dbReference type="AlphaFoldDB" id="A0A0R1Z9P1"/>
<evidence type="ECO:0000313" key="10">
    <source>
        <dbReference type="Proteomes" id="UP000051291"/>
    </source>
</evidence>
<dbReference type="InterPro" id="IPR000515">
    <property type="entry name" value="MetI-like"/>
</dbReference>
<protein>
    <submittedName>
        <fullName evidence="9">ABC-type phosphate phosphonate transport system, permease component</fullName>
    </submittedName>
</protein>
<dbReference type="SUPFAM" id="SSF161098">
    <property type="entry name" value="MetI-like"/>
    <property type="match status" value="1"/>
</dbReference>
<dbReference type="Pfam" id="PF00528">
    <property type="entry name" value="BPD_transp_1"/>
    <property type="match status" value="1"/>
</dbReference>
<feature type="transmembrane region" description="Helical" evidence="7">
    <location>
        <begin position="206"/>
        <end position="224"/>
    </location>
</feature>
<sequence>MNEVPKRSFAQRFHLKLVVWSVLFIVLLCGSAALTGVNWGEFFSNIGQFFSLIGKMAHPDWKYIQIVIQPVIQTLQMAIVGTTIGTLIAVPFSVVAARNLVKNPVVRGIIRFILNLVRTLPDLLLAAIMVAIVGIGPSAGVWTLAIFSFGMISKLFYESIETIDDGQLEALRAAGANYFQIIVFAVLPQVIENFISYFLYTFEINVRASTVLGYLGAGGIGMLLQQSLDSFNYSQTAIIILATLIVVLIIDGLSNYLREKLD</sequence>
<dbReference type="CDD" id="cd06261">
    <property type="entry name" value="TM_PBP2"/>
    <property type="match status" value="1"/>
</dbReference>
<evidence type="ECO:0000313" key="9">
    <source>
        <dbReference type="EMBL" id="KRM51502.1"/>
    </source>
</evidence>
<dbReference type="STRING" id="1423820.FC64_GL001312"/>
<dbReference type="RefSeq" id="WP_057907142.1">
    <property type="nucleotide sequence ID" value="NZ_AYYZ01000030.1"/>
</dbReference>
<dbReference type="EMBL" id="AYYZ01000030">
    <property type="protein sequence ID" value="KRM51502.1"/>
    <property type="molecule type" value="Genomic_DNA"/>
</dbReference>
<keyword evidence="3" id="KW-1003">Cell membrane</keyword>
<proteinExistence type="inferred from homology"/>
<comment type="caution">
    <text evidence="9">The sequence shown here is derived from an EMBL/GenBank/DDBJ whole genome shotgun (WGS) entry which is preliminary data.</text>
</comment>
<keyword evidence="2 7" id="KW-0813">Transport</keyword>